<keyword evidence="3" id="KW-1185">Reference proteome</keyword>
<dbReference type="AlphaFoldDB" id="A0A919V0M0"/>
<sequence>MTPPIWRKSTYSGQQENCVEVATLPHSERYATRSTLPASNGATTEVDDSYDSWWKSSASGTGENCVEAARVPGGGRAIRDSKDPDGPVLRFGANEWRVFLSGIKDGRLG</sequence>
<name>A0A919V0M0_9ACTN</name>
<comment type="caution">
    <text evidence="2">The sequence shown here is derived from an EMBL/GenBank/DDBJ whole genome shotgun (WGS) entry which is preliminary data.</text>
</comment>
<dbReference type="Proteomes" id="UP000655287">
    <property type="component" value="Unassembled WGS sequence"/>
</dbReference>
<dbReference type="Pfam" id="PF04149">
    <property type="entry name" value="DUF397"/>
    <property type="match status" value="2"/>
</dbReference>
<gene>
    <name evidence="2" type="ORF">Sru01_52130</name>
</gene>
<feature type="domain" description="DUF397" evidence="1">
    <location>
        <begin position="6"/>
        <end position="34"/>
    </location>
</feature>
<protein>
    <recommendedName>
        <fullName evidence="1">DUF397 domain-containing protein</fullName>
    </recommendedName>
</protein>
<feature type="domain" description="DUF397" evidence="1">
    <location>
        <begin position="52"/>
        <end position="104"/>
    </location>
</feature>
<dbReference type="RefSeq" id="WP_203990635.1">
    <property type="nucleotide sequence ID" value="NZ_BOOU01000069.1"/>
</dbReference>
<accession>A0A919V0M0</accession>
<dbReference type="EMBL" id="BOOU01000069">
    <property type="protein sequence ID" value="GII80231.1"/>
    <property type="molecule type" value="Genomic_DNA"/>
</dbReference>
<organism evidence="2 3">
    <name type="scientific">Sphaerisporangium rufum</name>
    <dbReference type="NCBI Taxonomy" id="1381558"/>
    <lineage>
        <taxon>Bacteria</taxon>
        <taxon>Bacillati</taxon>
        <taxon>Actinomycetota</taxon>
        <taxon>Actinomycetes</taxon>
        <taxon>Streptosporangiales</taxon>
        <taxon>Streptosporangiaceae</taxon>
        <taxon>Sphaerisporangium</taxon>
    </lineage>
</organism>
<dbReference type="InterPro" id="IPR007278">
    <property type="entry name" value="DUF397"/>
</dbReference>
<evidence type="ECO:0000313" key="2">
    <source>
        <dbReference type="EMBL" id="GII80231.1"/>
    </source>
</evidence>
<evidence type="ECO:0000259" key="1">
    <source>
        <dbReference type="Pfam" id="PF04149"/>
    </source>
</evidence>
<reference evidence="2" key="1">
    <citation type="submission" date="2021-01" db="EMBL/GenBank/DDBJ databases">
        <title>Whole genome shotgun sequence of Sphaerisporangium rufum NBRC 109079.</title>
        <authorList>
            <person name="Komaki H."/>
            <person name="Tamura T."/>
        </authorList>
    </citation>
    <scope>NUCLEOTIDE SEQUENCE</scope>
    <source>
        <strain evidence="2">NBRC 109079</strain>
    </source>
</reference>
<evidence type="ECO:0000313" key="3">
    <source>
        <dbReference type="Proteomes" id="UP000655287"/>
    </source>
</evidence>
<proteinExistence type="predicted"/>